<keyword evidence="6 11" id="KW-1133">Transmembrane helix</keyword>
<evidence type="ECO:0000256" key="5">
    <source>
        <dbReference type="ARBA" id="ARBA00022792"/>
    </source>
</evidence>
<comment type="subcellular location">
    <subcellularLocation>
        <location evidence="1">Mitochondrion inner membrane</location>
        <topology evidence="1">Multi-pass membrane protein</topology>
    </subcellularLocation>
</comment>
<comment type="similarity">
    <text evidence="10">Belongs to the mitochondrial carrier (TC 2.A.29) family.</text>
</comment>
<keyword evidence="7" id="KW-0496">Mitochondrion</keyword>
<dbReference type="InterPro" id="IPR023395">
    <property type="entry name" value="MCP_dom_sf"/>
</dbReference>
<dbReference type="Pfam" id="PF00153">
    <property type="entry name" value="Mito_carr"/>
    <property type="match status" value="3"/>
</dbReference>
<feature type="repeat" description="Solcar" evidence="9">
    <location>
        <begin position="208"/>
        <end position="308"/>
    </location>
</feature>
<evidence type="ECO:0000256" key="6">
    <source>
        <dbReference type="ARBA" id="ARBA00022989"/>
    </source>
</evidence>
<feature type="transmembrane region" description="Helical" evidence="11">
    <location>
        <begin position="176"/>
        <end position="197"/>
    </location>
</feature>
<keyword evidence="8 9" id="KW-0472">Membrane</keyword>
<keyword evidence="4" id="KW-0677">Repeat</keyword>
<evidence type="ECO:0000256" key="1">
    <source>
        <dbReference type="ARBA" id="ARBA00004448"/>
    </source>
</evidence>
<accession>A0A120K2L8</accession>
<feature type="repeat" description="Solcar" evidence="9">
    <location>
        <begin position="23"/>
        <end position="110"/>
    </location>
</feature>
<keyword evidence="13" id="KW-1185">Reference proteome</keyword>
<dbReference type="GeneID" id="28725267"/>
<dbReference type="GO" id="GO:0055085">
    <property type="term" value="P:transmembrane transport"/>
    <property type="evidence" value="ECO:0007669"/>
    <property type="project" value="InterPro"/>
</dbReference>
<dbReference type="Proteomes" id="UP000243052">
    <property type="component" value="Chromosome vi"/>
</dbReference>
<evidence type="ECO:0000256" key="2">
    <source>
        <dbReference type="ARBA" id="ARBA00022448"/>
    </source>
</evidence>
<dbReference type="GO" id="GO:0005743">
    <property type="term" value="C:mitochondrial inner membrane"/>
    <property type="evidence" value="ECO:0007669"/>
    <property type="project" value="UniProtKB-SubCell"/>
</dbReference>
<evidence type="ECO:0000256" key="11">
    <source>
        <dbReference type="SAM" id="Phobius"/>
    </source>
</evidence>
<feature type="repeat" description="Solcar" evidence="9">
    <location>
        <begin position="118"/>
        <end position="203"/>
    </location>
</feature>
<evidence type="ECO:0000256" key="8">
    <source>
        <dbReference type="ARBA" id="ARBA00023136"/>
    </source>
</evidence>
<dbReference type="InterPro" id="IPR018108">
    <property type="entry name" value="MCP_transmembrane"/>
</dbReference>
<keyword evidence="5" id="KW-0999">Mitochondrion inner membrane</keyword>
<gene>
    <name evidence="12" type="ORF">AW171_hschr63942</name>
</gene>
<evidence type="ECO:0000313" key="12">
    <source>
        <dbReference type="EMBL" id="AMD21945.1"/>
    </source>
</evidence>
<sequence length="312" mass="35092">MEASYETNNNSNNSDHLRKGLVVKGQDAVIAGSISGLLARLLTAPMDTVKIRYQLQVKTEHKYTNIVNTFRTIVREEGLLAFWKGNVPASILYVLYGSLQFTSYAYFNKLIDKNFQLSPQKHSWIVGTLAGTISSMVTYPFDVLRTRFVANRHHRRLRLMDTVMCIKHQEGFLGFFRGYLLSMVTVGASAGIIFGTYETLTIQSETFNIPWIGNCASTVAAVASKTITFPIDTIRRRMQVMDSSAIDTFTRHPNTYRSYRGSSFISIATRIIQQEGISSLYKGLSMALCKSAPSTIITLWTYERVLSLLSTQ</sequence>
<dbReference type="PRINTS" id="PR00926">
    <property type="entry name" value="MITOCARRIER"/>
</dbReference>
<evidence type="ECO:0000256" key="3">
    <source>
        <dbReference type="ARBA" id="ARBA00022692"/>
    </source>
</evidence>
<organism evidence="12 13">
    <name type="scientific">Eremothecium sinecaudum</name>
    <dbReference type="NCBI Taxonomy" id="45286"/>
    <lineage>
        <taxon>Eukaryota</taxon>
        <taxon>Fungi</taxon>
        <taxon>Dikarya</taxon>
        <taxon>Ascomycota</taxon>
        <taxon>Saccharomycotina</taxon>
        <taxon>Saccharomycetes</taxon>
        <taxon>Saccharomycetales</taxon>
        <taxon>Saccharomycetaceae</taxon>
        <taxon>Eremothecium</taxon>
    </lineage>
</organism>
<reference evidence="12 13" key="1">
    <citation type="submission" date="2016-01" db="EMBL/GenBank/DDBJ databases">
        <title>Genome sequence of the yeast Holleya sinecauda.</title>
        <authorList>
            <person name="Dietrich F.S."/>
        </authorList>
    </citation>
    <scope>NUCLEOTIDE SEQUENCE [LARGE SCALE GENOMIC DNA]</scope>
    <source>
        <strain evidence="12 13">ATCC 58844</strain>
    </source>
</reference>
<dbReference type="RefSeq" id="XP_017988941.1">
    <property type="nucleotide sequence ID" value="XM_018133452.1"/>
</dbReference>
<keyword evidence="3 9" id="KW-0812">Transmembrane</keyword>
<proteinExistence type="inferred from homology"/>
<evidence type="ECO:0000256" key="9">
    <source>
        <dbReference type="PROSITE-ProRule" id="PRU00282"/>
    </source>
</evidence>
<keyword evidence="2 10" id="KW-0813">Transport</keyword>
<feature type="transmembrane region" description="Helical" evidence="11">
    <location>
        <begin position="209"/>
        <end position="231"/>
    </location>
</feature>
<protein>
    <submittedName>
        <fullName evidence="12">HFR090Wp</fullName>
    </submittedName>
</protein>
<dbReference type="PANTHER" id="PTHR24089">
    <property type="entry name" value="SOLUTE CARRIER FAMILY 25"/>
    <property type="match status" value="1"/>
</dbReference>
<evidence type="ECO:0000256" key="10">
    <source>
        <dbReference type="RuleBase" id="RU000488"/>
    </source>
</evidence>
<evidence type="ECO:0000256" key="4">
    <source>
        <dbReference type="ARBA" id="ARBA00022737"/>
    </source>
</evidence>
<evidence type="ECO:0000256" key="7">
    <source>
        <dbReference type="ARBA" id="ARBA00023128"/>
    </source>
</evidence>
<name>A0A120K2L8_9SACH</name>
<dbReference type="PROSITE" id="PS50920">
    <property type="entry name" value="SOLCAR"/>
    <property type="match status" value="3"/>
</dbReference>
<dbReference type="AlphaFoldDB" id="A0A120K2L8"/>
<dbReference type="SUPFAM" id="SSF103506">
    <property type="entry name" value="Mitochondrial carrier"/>
    <property type="match status" value="1"/>
</dbReference>
<dbReference type="InterPro" id="IPR002067">
    <property type="entry name" value="MCP"/>
</dbReference>
<dbReference type="EMBL" id="CP014246">
    <property type="protein sequence ID" value="AMD21945.1"/>
    <property type="molecule type" value="Genomic_DNA"/>
</dbReference>
<dbReference type="Gene3D" id="1.50.40.10">
    <property type="entry name" value="Mitochondrial carrier domain"/>
    <property type="match status" value="1"/>
</dbReference>
<dbReference type="OrthoDB" id="18574at2759"/>
<evidence type="ECO:0000313" key="13">
    <source>
        <dbReference type="Proteomes" id="UP000243052"/>
    </source>
</evidence>
<dbReference type="STRING" id="45286.A0A120K2L8"/>